<name>A0A9D1DHL2_9FIRM</name>
<evidence type="ECO:0000313" key="7">
    <source>
        <dbReference type="EMBL" id="HIR50762.1"/>
    </source>
</evidence>
<feature type="domain" description="Rubredoxin-like" evidence="6">
    <location>
        <begin position="177"/>
        <end position="211"/>
    </location>
</feature>
<comment type="caution">
    <text evidence="7">The sequence shown here is derived from an EMBL/GenBank/DDBJ whole genome shotgun (WGS) entry which is preliminary data.</text>
</comment>
<dbReference type="InterPro" id="IPR024934">
    <property type="entry name" value="Rubredoxin-like_dom"/>
</dbReference>
<dbReference type="CDD" id="cd00730">
    <property type="entry name" value="rubredoxin"/>
    <property type="match status" value="1"/>
</dbReference>
<keyword evidence="3" id="KW-0479">Metal-binding</keyword>
<dbReference type="GO" id="GO:0005506">
    <property type="term" value="F:iron ion binding"/>
    <property type="evidence" value="ECO:0007669"/>
    <property type="project" value="InterPro"/>
</dbReference>
<proteinExistence type="predicted"/>
<gene>
    <name evidence="7" type="ORF">IAA53_05685</name>
</gene>
<dbReference type="Gene3D" id="2.20.28.10">
    <property type="match status" value="2"/>
</dbReference>
<keyword evidence="4" id="KW-0249">Electron transport</keyword>
<comment type="cofactor">
    <cofactor evidence="1">
        <name>Fe(3+)</name>
        <dbReference type="ChEBI" id="CHEBI:29034"/>
    </cofactor>
</comment>
<keyword evidence="2" id="KW-0813">Transport</keyword>
<reference evidence="7" key="1">
    <citation type="submission" date="2020-10" db="EMBL/GenBank/DDBJ databases">
        <authorList>
            <person name="Gilroy R."/>
        </authorList>
    </citation>
    <scope>NUCLEOTIDE SEQUENCE</scope>
    <source>
        <strain evidence="7">ChiBcec15-4380</strain>
    </source>
</reference>
<dbReference type="PROSITE" id="PS50903">
    <property type="entry name" value="RUBREDOXIN_LIKE"/>
    <property type="match status" value="2"/>
</dbReference>
<evidence type="ECO:0000313" key="8">
    <source>
        <dbReference type="Proteomes" id="UP000824239"/>
    </source>
</evidence>
<reference evidence="7" key="2">
    <citation type="journal article" date="2021" name="PeerJ">
        <title>Extensive microbial diversity within the chicken gut microbiome revealed by metagenomics and culture.</title>
        <authorList>
            <person name="Gilroy R."/>
            <person name="Ravi A."/>
            <person name="Getino M."/>
            <person name="Pursley I."/>
            <person name="Horton D.L."/>
            <person name="Alikhan N.F."/>
            <person name="Baker D."/>
            <person name="Gharbi K."/>
            <person name="Hall N."/>
            <person name="Watson M."/>
            <person name="Adriaenssens E.M."/>
            <person name="Foster-Nyarko E."/>
            <person name="Jarju S."/>
            <person name="Secka A."/>
            <person name="Antonio M."/>
            <person name="Oren A."/>
            <person name="Chaudhuri R.R."/>
            <person name="La Ragione R."/>
            <person name="Hildebrand F."/>
            <person name="Pallen M.J."/>
        </authorList>
    </citation>
    <scope>NUCLEOTIDE SEQUENCE</scope>
    <source>
        <strain evidence="7">ChiBcec15-4380</strain>
    </source>
</reference>
<protein>
    <submittedName>
        <fullName evidence="7">Rubredoxin</fullName>
    </submittedName>
</protein>
<dbReference type="Proteomes" id="UP000824239">
    <property type="component" value="Unassembled WGS sequence"/>
</dbReference>
<evidence type="ECO:0000259" key="6">
    <source>
        <dbReference type="PROSITE" id="PS50903"/>
    </source>
</evidence>
<dbReference type="SUPFAM" id="SSF57802">
    <property type="entry name" value="Rubredoxin-like"/>
    <property type="match status" value="2"/>
</dbReference>
<evidence type="ECO:0000256" key="3">
    <source>
        <dbReference type="ARBA" id="ARBA00022723"/>
    </source>
</evidence>
<dbReference type="Pfam" id="PF21349">
    <property type="entry name" value="RUBY_RBDX"/>
    <property type="match status" value="1"/>
</dbReference>
<dbReference type="InterPro" id="IPR048574">
    <property type="entry name" value="RUBY_RBDX"/>
</dbReference>
<accession>A0A9D1DHL2</accession>
<dbReference type="Pfam" id="PF00301">
    <property type="entry name" value="Rubredoxin"/>
    <property type="match status" value="1"/>
</dbReference>
<dbReference type="PROSITE" id="PS00202">
    <property type="entry name" value="RUBREDOXIN"/>
    <property type="match status" value="1"/>
</dbReference>
<dbReference type="InterPro" id="IPR018527">
    <property type="entry name" value="Rubredoxin_Fe_BS"/>
</dbReference>
<evidence type="ECO:0000256" key="5">
    <source>
        <dbReference type="ARBA" id="ARBA00023004"/>
    </source>
</evidence>
<dbReference type="AlphaFoldDB" id="A0A9D1DHL2"/>
<sequence>MSQWKCAICGYVYDEVREGTPFQALPEGWTCPLCGADKSAFSPVEQQPTPAPVTPLPAQPHQDALVKLPAGVLAAVLSNLARGSEKQYRDREAVLFRELADYFTAAAPPAADAGVEALLDLLRADLQQGYPALNAAAQVAGDRGAQRVCVWGEKVTRMLESLVARYLREGEAFLENTQVWVCTGCGFVYVGQEPPALCPVCKVPAWKFEAVEGRL</sequence>
<organism evidence="7 8">
    <name type="scientific">Candidatus Avoscillospira avicola</name>
    <dbReference type="NCBI Taxonomy" id="2840706"/>
    <lineage>
        <taxon>Bacteria</taxon>
        <taxon>Bacillati</taxon>
        <taxon>Bacillota</taxon>
        <taxon>Clostridia</taxon>
        <taxon>Eubacteriales</taxon>
        <taxon>Oscillospiraceae</taxon>
        <taxon>Oscillospiraceae incertae sedis</taxon>
        <taxon>Candidatus Avoscillospira</taxon>
    </lineage>
</organism>
<evidence type="ECO:0000256" key="2">
    <source>
        <dbReference type="ARBA" id="ARBA00022448"/>
    </source>
</evidence>
<feature type="domain" description="Rubredoxin-like" evidence="6">
    <location>
        <begin position="1"/>
        <end position="44"/>
    </location>
</feature>
<dbReference type="EMBL" id="DVHE01000047">
    <property type="protein sequence ID" value="HIR50762.1"/>
    <property type="molecule type" value="Genomic_DNA"/>
</dbReference>
<dbReference type="InterPro" id="IPR024935">
    <property type="entry name" value="Rubredoxin_dom"/>
</dbReference>
<keyword evidence="5" id="KW-0408">Iron</keyword>
<evidence type="ECO:0000256" key="4">
    <source>
        <dbReference type="ARBA" id="ARBA00022982"/>
    </source>
</evidence>
<dbReference type="PANTHER" id="PTHR48136">
    <property type="entry name" value="RUBREDOXIN-LIKE SUPERFAMILY PROTEIN"/>
    <property type="match status" value="1"/>
</dbReference>
<dbReference type="PANTHER" id="PTHR48136:SF1">
    <property type="entry name" value="RUBREDOXIN-LIKE SUPERFAMILY PROTEIN"/>
    <property type="match status" value="1"/>
</dbReference>
<evidence type="ECO:0000256" key="1">
    <source>
        <dbReference type="ARBA" id="ARBA00001965"/>
    </source>
</evidence>